<dbReference type="PANTHER" id="PTHR34071:SF2">
    <property type="entry name" value="FLAVIN-NUCLEOTIDE-BINDING PROTEIN"/>
    <property type="match status" value="1"/>
</dbReference>
<sequence length="158" mass="17696">MRRKDREVTEVATIKQIVAQCLVLRLAMTQADYPYIVPVNFGYEWSGENDLTLFIHGAKTGLKLALLAKNNKIGFEMDCGQQLLIDEKRQSYSYAYQSIIGTGEALILTDEKKKRAALQKIITHYDPKKEVVIPTKALNATAVIAIKVNSMTAKVHTP</sequence>
<protein>
    <submittedName>
        <fullName evidence="1">Pyridoxamine 5'-phosphate oxidase family protein</fullName>
    </submittedName>
</protein>
<dbReference type="Proteomes" id="UP000664256">
    <property type="component" value="Unassembled WGS sequence"/>
</dbReference>
<dbReference type="Gene3D" id="2.30.110.10">
    <property type="entry name" value="Electron Transport, Fmn-binding Protein, Chain A"/>
    <property type="match status" value="1"/>
</dbReference>
<dbReference type="EMBL" id="JAFLVT010000018">
    <property type="protein sequence ID" value="MBO0450157.1"/>
    <property type="molecule type" value="Genomic_DNA"/>
</dbReference>
<organism evidence="1 2">
    <name type="scientific">Candidatus Enterococcus myersii</name>
    <dbReference type="NCBI Taxonomy" id="2815322"/>
    <lineage>
        <taxon>Bacteria</taxon>
        <taxon>Bacillati</taxon>
        <taxon>Bacillota</taxon>
        <taxon>Bacilli</taxon>
        <taxon>Lactobacillales</taxon>
        <taxon>Enterococcaceae</taxon>
        <taxon>Enterococcus</taxon>
    </lineage>
</organism>
<proteinExistence type="predicted"/>
<dbReference type="SUPFAM" id="SSF50475">
    <property type="entry name" value="FMN-binding split barrel"/>
    <property type="match status" value="1"/>
</dbReference>
<keyword evidence="2" id="KW-1185">Reference proteome</keyword>
<reference evidence="1 2" key="1">
    <citation type="submission" date="2021-03" db="EMBL/GenBank/DDBJ databases">
        <title>Enterococcal diversity collection.</title>
        <authorList>
            <person name="Gilmore M.S."/>
            <person name="Schwartzman J."/>
            <person name="Van Tyne D."/>
            <person name="Martin M."/>
            <person name="Earl A.M."/>
            <person name="Manson A.L."/>
            <person name="Straub T."/>
            <person name="Salamzade R."/>
            <person name="Saavedra J."/>
            <person name="Lebreton F."/>
            <person name="Prichula J."/>
            <person name="Schaufler K."/>
            <person name="Gaca A."/>
            <person name="Sgardioli B."/>
            <person name="Wagenaar J."/>
            <person name="Strong T."/>
        </authorList>
    </citation>
    <scope>NUCLEOTIDE SEQUENCE [LARGE SCALE GENOMIC DNA]</scope>
    <source>
        <strain evidence="1 2">MJM12</strain>
    </source>
</reference>
<dbReference type="RefSeq" id="WP_206904614.1">
    <property type="nucleotide sequence ID" value="NZ_JAFLVT010000018.1"/>
</dbReference>
<accession>A0ABS3H9M2</accession>
<name>A0ABS3H9M2_9ENTE</name>
<gene>
    <name evidence="1" type="ORF">JZO76_11550</name>
</gene>
<dbReference type="PANTHER" id="PTHR34071">
    <property type="entry name" value="5-NITROIMIDAZOLE ANTIBIOTICS RESISTANCE PROTEIN, NIMA-FAMILY-RELATED PROTEIN-RELATED"/>
    <property type="match status" value="1"/>
</dbReference>
<dbReference type="InterPro" id="IPR012349">
    <property type="entry name" value="Split_barrel_FMN-bd"/>
</dbReference>
<evidence type="ECO:0000313" key="2">
    <source>
        <dbReference type="Proteomes" id="UP000664256"/>
    </source>
</evidence>
<dbReference type="Pfam" id="PF12900">
    <property type="entry name" value="Pyridox_ox_2"/>
    <property type="match status" value="1"/>
</dbReference>
<dbReference type="InterPro" id="IPR024747">
    <property type="entry name" value="Pyridox_Oxase-rel"/>
</dbReference>
<comment type="caution">
    <text evidence="1">The sequence shown here is derived from an EMBL/GenBank/DDBJ whole genome shotgun (WGS) entry which is preliminary data.</text>
</comment>
<evidence type="ECO:0000313" key="1">
    <source>
        <dbReference type="EMBL" id="MBO0450157.1"/>
    </source>
</evidence>